<accession>A0A1D2M0U2</accession>
<proteinExistence type="predicted"/>
<sequence>MRRPQAMMNLRTT</sequence>
<comment type="caution">
    <text evidence="1">The sequence shown here is derived from an EMBL/GenBank/DDBJ whole genome shotgun (WGS) entry which is preliminary data.</text>
</comment>
<reference evidence="1 2" key="1">
    <citation type="journal article" date="2016" name="Genome Biol. Evol.">
        <title>Gene Family Evolution Reflects Adaptation to Soil Environmental Stressors in the Genome of the Collembolan Orchesella cincta.</title>
        <authorList>
            <person name="Faddeeva-Vakhrusheva A."/>
            <person name="Derks M.F."/>
            <person name="Anvar S.Y."/>
            <person name="Agamennone V."/>
            <person name="Suring W."/>
            <person name="Smit S."/>
            <person name="van Straalen N.M."/>
            <person name="Roelofs D."/>
        </authorList>
    </citation>
    <scope>NUCLEOTIDE SEQUENCE [LARGE SCALE GENOMIC DNA]</scope>
    <source>
        <tissue evidence="1">Mixed pool</tissue>
    </source>
</reference>
<gene>
    <name evidence="1" type="ORF">Ocin01_20108</name>
</gene>
<dbReference type="Proteomes" id="UP000094527">
    <property type="component" value="Unassembled WGS sequence"/>
</dbReference>
<evidence type="ECO:0000313" key="1">
    <source>
        <dbReference type="EMBL" id="ODM86574.1"/>
    </source>
</evidence>
<organism evidence="1 2">
    <name type="scientific">Orchesella cincta</name>
    <name type="common">Springtail</name>
    <name type="synonym">Podura cincta</name>
    <dbReference type="NCBI Taxonomy" id="48709"/>
    <lineage>
        <taxon>Eukaryota</taxon>
        <taxon>Metazoa</taxon>
        <taxon>Ecdysozoa</taxon>
        <taxon>Arthropoda</taxon>
        <taxon>Hexapoda</taxon>
        <taxon>Collembola</taxon>
        <taxon>Entomobryomorpha</taxon>
        <taxon>Entomobryoidea</taxon>
        <taxon>Orchesellidae</taxon>
        <taxon>Orchesellinae</taxon>
        <taxon>Orchesella</taxon>
    </lineage>
</organism>
<protein>
    <submittedName>
        <fullName evidence="1">Uncharacterized protein</fullName>
    </submittedName>
</protein>
<evidence type="ECO:0000313" key="2">
    <source>
        <dbReference type="Proteomes" id="UP000094527"/>
    </source>
</evidence>
<dbReference type="EMBL" id="LJIJ01008190">
    <property type="protein sequence ID" value="ODM86574.1"/>
    <property type="molecule type" value="Genomic_DNA"/>
</dbReference>
<name>A0A1D2M0U2_ORCCI</name>
<keyword evidence="2" id="KW-1185">Reference proteome</keyword>